<evidence type="ECO:0000313" key="1">
    <source>
        <dbReference type="EMBL" id="GAA3386823.1"/>
    </source>
</evidence>
<dbReference type="Proteomes" id="UP001501676">
    <property type="component" value="Unassembled WGS sequence"/>
</dbReference>
<comment type="caution">
    <text evidence="1">The sequence shown here is derived from an EMBL/GenBank/DDBJ whole genome shotgun (WGS) entry which is preliminary data.</text>
</comment>
<dbReference type="NCBIfam" id="NF041390">
    <property type="entry name" value="TadE_Rv3655c"/>
    <property type="match status" value="1"/>
</dbReference>
<protein>
    <recommendedName>
        <fullName evidence="3">Pilus assembly protein TadE</fullName>
    </recommendedName>
</protein>
<dbReference type="InterPro" id="IPR049790">
    <property type="entry name" value="Rv3655c/TadE"/>
</dbReference>
<name>A0ABP6SWC7_9ACTN</name>
<dbReference type="EMBL" id="BAAAYN010000017">
    <property type="protein sequence ID" value="GAA3386823.1"/>
    <property type="molecule type" value="Genomic_DNA"/>
</dbReference>
<gene>
    <name evidence="1" type="ORF">GCM10020369_26960</name>
</gene>
<evidence type="ECO:0008006" key="3">
    <source>
        <dbReference type="Google" id="ProtNLM"/>
    </source>
</evidence>
<dbReference type="RefSeq" id="WP_345728398.1">
    <property type="nucleotide sequence ID" value="NZ_BAAAYN010000017.1"/>
</dbReference>
<accession>A0ABP6SWC7</accession>
<reference evidence="2" key="1">
    <citation type="journal article" date="2019" name="Int. J. Syst. Evol. Microbiol.">
        <title>The Global Catalogue of Microorganisms (GCM) 10K type strain sequencing project: providing services to taxonomists for standard genome sequencing and annotation.</title>
        <authorList>
            <consortium name="The Broad Institute Genomics Platform"/>
            <consortium name="The Broad Institute Genome Sequencing Center for Infectious Disease"/>
            <person name="Wu L."/>
            <person name="Ma J."/>
        </authorList>
    </citation>
    <scope>NUCLEOTIDE SEQUENCE [LARGE SCALE GENOMIC DNA]</scope>
    <source>
        <strain evidence="2">JCM 9458</strain>
    </source>
</reference>
<keyword evidence="2" id="KW-1185">Reference proteome</keyword>
<sequence length="106" mass="10797">MTAELAAAIPVVVFLLTAGLTALTATTTQLRCVDAARETARAAARGDPDAAAAGQRVAPTGATVRLTRDDEFVRVTVSAPLPAVGRVWPGRIVATAVAEPEPPALP</sequence>
<evidence type="ECO:0000313" key="2">
    <source>
        <dbReference type="Proteomes" id="UP001501676"/>
    </source>
</evidence>
<organism evidence="1 2">
    <name type="scientific">Cryptosporangium minutisporangium</name>
    <dbReference type="NCBI Taxonomy" id="113569"/>
    <lineage>
        <taxon>Bacteria</taxon>
        <taxon>Bacillati</taxon>
        <taxon>Actinomycetota</taxon>
        <taxon>Actinomycetes</taxon>
        <taxon>Cryptosporangiales</taxon>
        <taxon>Cryptosporangiaceae</taxon>
        <taxon>Cryptosporangium</taxon>
    </lineage>
</organism>
<proteinExistence type="predicted"/>